<organism evidence="1 2">
    <name type="scientific">Fibrella forsythiae</name>
    <dbReference type="NCBI Taxonomy" id="2817061"/>
    <lineage>
        <taxon>Bacteria</taxon>
        <taxon>Pseudomonadati</taxon>
        <taxon>Bacteroidota</taxon>
        <taxon>Cytophagia</taxon>
        <taxon>Cytophagales</taxon>
        <taxon>Spirosomataceae</taxon>
        <taxon>Fibrella</taxon>
    </lineage>
</organism>
<comment type="caution">
    <text evidence="1">The sequence shown here is derived from an EMBL/GenBank/DDBJ whole genome shotgun (WGS) entry which is preliminary data.</text>
</comment>
<evidence type="ECO:0000313" key="1">
    <source>
        <dbReference type="EMBL" id="MBO0948721.1"/>
    </source>
</evidence>
<dbReference type="Proteomes" id="UP000664628">
    <property type="component" value="Unassembled WGS sequence"/>
</dbReference>
<dbReference type="RefSeq" id="WP_207328675.1">
    <property type="nucleotide sequence ID" value="NZ_JAFMYW010000002.1"/>
</dbReference>
<name>A0ABS3JH33_9BACT</name>
<proteinExistence type="predicted"/>
<gene>
    <name evidence="1" type="ORF">J2I46_09030</name>
</gene>
<sequence>MEHLEELTPNEVKLVVTARKIRQFKEIIAQQRTLGADEALLEPSLATQHKLEQEFQQLSDQLLKVIR</sequence>
<reference evidence="1 2" key="1">
    <citation type="submission" date="2021-03" db="EMBL/GenBank/DDBJ databases">
        <title>Fibrella sp. HMF5405 genome sequencing and assembly.</title>
        <authorList>
            <person name="Kang H."/>
            <person name="Kim H."/>
            <person name="Bae S."/>
            <person name="Joh K."/>
        </authorList>
    </citation>
    <scope>NUCLEOTIDE SEQUENCE [LARGE SCALE GENOMIC DNA]</scope>
    <source>
        <strain evidence="1 2">HMF5405</strain>
    </source>
</reference>
<protein>
    <submittedName>
        <fullName evidence="1">Uncharacterized protein</fullName>
    </submittedName>
</protein>
<dbReference type="EMBL" id="JAFMYW010000002">
    <property type="protein sequence ID" value="MBO0948721.1"/>
    <property type="molecule type" value="Genomic_DNA"/>
</dbReference>
<accession>A0ABS3JH33</accession>
<keyword evidence="2" id="KW-1185">Reference proteome</keyword>
<evidence type="ECO:0000313" key="2">
    <source>
        <dbReference type="Proteomes" id="UP000664628"/>
    </source>
</evidence>